<accession>A0A1I0J9G2</accession>
<gene>
    <name evidence="2" type="ORF">SAMN04487998_3736</name>
</gene>
<feature type="domain" description="Nucleotide modification associated" evidence="1">
    <location>
        <begin position="2"/>
        <end position="194"/>
    </location>
</feature>
<organism evidence="2 3">
    <name type="scientific">Hymenobacter actinosclerus</name>
    <dbReference type="NCBI Taxonomy" id="82805"/>
    <lineage>
        <taxon>Bacteria</taxon>
        <taxon>Pseudomonadati</taxon>
        <taxon>Bacteroidota</taxon>
        <taxon>Cytophagia</taxon>
        <taxon>Cytophagales</taxon>
        <taxon>Hymenobacteraceae</taxon>
        <taxon>Hymenobacter</taxon>
    </lineage>
</organism>
<protein>
    <recommendedName>
        <fullName evidence="1">Nucleotide modification associated domain-containing protein</fullName>
    </recommendedName>
</protein>
<dbReference type="Proteomes" id="UP000198697">
    <property type="component" value="Unassembled WGS sequence"/>
</dbReference>
<sequence>MNFHSYVVTRDYGFAPNPFGEYCTLATCKPKIRSAAAIGDWVLGTGSKTLSMESKLVFAMQVGEALTFDEYWNDERFAYKKPVMNGSIVQMFGDNIYHHSGENWIQENSHHSNDDGSINPLNLAKDTKADRVLIGTKFYYFGKSAPTVPSEFDEIFKEGIGHKKVDVEVGQRLVDWLTSTQEVGLLDDPIQFDNNQFDRYSGK</sequence>
<evidence type="ECO:0000313" key="2">
    <source>
        <dbReference type="EMBL" id="SEU06614.1"/>
    </source>
</evidence>
<dbReference type="OrthoDB" id="2080678at2"/>
<dbReference type="InterPro" id="IPR041180">
    <property type="entry name" value="Nmad2"/>
</dbReference>
<dbReference type="EMBL" id="FOHS01000007">
    <property type="protein sequence ID" value="SEU06614.1"/>
    <property type="molecule type" value="Genomic_DNA"/>
</dbReference>
<proteinExistence type="predicted"/>
<name>A0A1I0J9G2_9BACT</name>
<dbReference type="RefSeq" id="WP_143069925.1">
    <property type="nucleotide sequence ID" value="NZ_FOHS01000007.1"/>
</dbReference>
<dbReference type="Pfam" id="PF18753">
    <property type="entry name" value="Nmad2"/>
    <property type="match status" value="1"/>
</dbReference>
<dbReference type="AlphaFoldDB" id="A0A1I0J9G2"/>
<dbReference type="STRING" id="82805.SAMN04487998_3736"/>
<reference evidence="3" key="1">
    <citation type="submission" date="2016-10" db="EMBL/GenBank/DDBJ databases">
        <authorList>
            <person name="Varghese N."/>
            <person name="Submissions S."/>
        </authorList>
    </citation>
    <scope>NUCLEOTIDE SEQUENCE [LARGE SCALE GENOMIC DNA]</scope>
    <source>
        <strain evidence="3">DSM 15310</strain>
    </source>
</reference>
<evidence type="ECO:0000259" key="1">
    <source>
        <dbReference type="Pfam" id="PF18753"/>
    </source>
</evidence>
<evidence type="ECO:0000313" key="3">
    <source>
        <dbReference type="Proteomes" id="UP000198697"/>
    </source>
</evidence>
<keyword evidence="3" id="KW-1185">Reference proteome</keyword>